<feature type="coiled-coil region" evidence="1">
    <location>
        <begin position="80"/>
        <end position="150"/>
    </location>
</feature>
<evidence type="ECO:0000256" key="1">
    <source>
        <dbReference type="SAM" id="Coils"/>
    </source>
</evidence>
<organism evidence="2 3">
    <name type="scientific">Arthrobotrys musiformis</name>
    <dbReference type="NCBI Taxonomy" id="47236"/>
    <lineage>
        <taxon>Eukaryota</taxon>
        <taxon>Fungi</taxon>
        <taxon>Dikarya</taxon>
        <taxon>Ascomycota</taxon>
        <taxon>Pezizomycotina</taxon>
        <taxon>Orbiliomycetes</taxon>
        <taxon>Orbiliales</taxon>
        <taxon>Orbiliaceae</taxon>
        <taxon>Arthrobotrys</taxon>
    </lineage>
</organism>
<comment type="caution">
    <text evidence="2">The sequence shown here is derived from an EMBL/GenBank/DDBJ whole genome shotgun (WGS) entry which is preliminary data.</text>
</comment>
<dbReference type="Proteomes" id="UP001370758">
    <property type="component" value="Unassembled WGS sequence"/>
</dbReference>
<evidence type="ECO:0000313" key="2">
    <source>
        <dbReference type="EMBL" id="KAK6500054.1"/>
    </source>
</evidence>
<gene>
    <name evidence="2" type="ORF">TWF481_010411</name>
</gene>
<accession>A0AAV9W0P1</accession>
<reference evidence="2 3" key="1">
    <citation type="submission" date="2023-08" db="EMBL/GenBank/DDBJ databases">
        <authorList>
            <person name="Palmer J.M."/>
        </authorList>
    </citation>
    <scope>NUCLEOTIDE SEQUENCE [LARGE SCALE GENOMIC DNA]</scope>
    <source>
        <strain evidence="2 3">TWF481</strain>
    </source>
</reference>
<dbReference type="Gene3D" id="1.20.5.340">
    <property type="match status" value="1"/>
</dbReference>
<sequence>MNRELSDVYSLSNVGGIGDNLIDLGDCVGAEQWLEDYGLQDFPDDYNISQFGGGGGSSAGRPPARKIAQTLLLADMPAVLQDHEEKLSSALETIFALKKKVEAQENTIQVLSREVTKSPGGSNLDLTAKMEELSQDISKFRGDISAFNERIENIESDLQLTAQFCRETSPYLDQIKKDITRVNNLLNLRSNRSREIANGQQMRSSMEQNLQGSR</sequence>
<keyword evidence="3" id="KW-1185">Reference proteome</keyword>
<protein>
    <submittedName>
        <fullName evidence="2">Uncharacterized protein</fullName>
    </submittedName>
</protein>
<evidence type="ECO:0000313" key="3">
    <source>
        <dbReference type="Proteomes" id="UP001370758"/>
    </source>
</evidence>
<proteinExistence type="predicted"/>
<keyword evidence="1" id="KW-0175">Coiled coil</keyword>
<name>A0AAV9W0P1_9PEZI</name>
<dbReference type="AlphaFoldDB" id="A0AAV9W0P1"/>
<dbReference type="EMBL" id="JAVHJL010000007">
    <property type="protein sequence ID" value="KAK6500054.1"/>
    <property type="molecule type" value="Genomic_DNA"/>
</dbReference>